<protein>
    <submittedName>
        <fullName evidence="1">Uncharacterized protein</fullName>
    </submittedName>
</protein>
<evidence type="ECO:0000313" key="2">
    <source>
        <dbReference type="Proteomes" id="UP001139366"/>
    </source>
</evidence>
<organism evidence="1 2">
    <name type="scientific">Flavobacterium potami</name>
    <dbReference type="NCBI Taxonomy" id="2872310"/>
    <lineage>
        <taxon>Bacteria</taxon>
        <taxon>Pseudomonadati</taxon>
        <taxon>Bacteroidota</taxon>
        <taxon>Flavobacteriia</taxon>
        <taxon>Flavobacteriales</taxon>
        <taxon>Flavobacteriaceae</taxon>
        <taxon>Flavobacterium</taxon>
    </lineage>
</organism>
<dbReference type="EMBL" id="JAINUY010000010">
    <property type="protein sequence ID" value="MBZ4037595.1"/>
    <property type="molecule type" value="Genomic_DNA"/>
</dbReference>
<reference evidence="1 2" key="1">
    <citation type="journal article" date="2023" name="Antonie Van Leeuwenhoek">
        <title>Flavobacterium potami sp. nov., a multi-metal resistance genes harbouring bacterium isolated from shallow river silt.</title>
        <authorList>
            <person name="Li S."/>
            <person name="Mao S."/>
            <person name="Mu W."/>
            <person name="Guo B."/>
            <person name="Li C."/>
            <person name="Zhu Q."/>
            <person name="Hou X."/>
            <person name="Zhao Y."/>
            <person name="Wei S."/>
            <person name="Liu H."/>
            <person name="Liu A."/>
        </authorList>
    </citation>
    <scope>NUCLEOTIDE SEQUENCE [LARGE SCALE GENOMIC DNA]</scope>
    <source>
        <strain evidence="1 2">17A</strain>
    </source>
</reference>
<dbReference type="Proteomes" id="UP001139366">
    <property type="component" value="Unassembled WGS sequence"/>
</dbReference>
<proteinExistence type="predicted"/>
<name>A0A9X1HEA3_9FLAO</name>
<sequence length="154" mass="17412">MNKNFFTLLLMVFLFVSTLTYGQEEKRIKIEISVKDANKEIKSTLRSATFSFTKSVNNVTGKDGVEKPEVKNNYYFSLDFEKQDIALLSAFMKNKAGIDGQITMTDTYGKQPTRKLDFTKGRIDSLSDQLTADYTSAYISLLCDTLIIDGVKID</sequence>
<dbReference type="AlphaFoldDB" id="A0A9X1HEA3"/>
<dbReference type="RefSeq" id="WP_223711087.1">
    <property type="nucleotide sequence ID" value="NZ_JAINUY010000010.1"/>
</dbReference>
<accession>A0A9X1HEA3</accession>
<keyword evidence="2" id="KW-1185">Reference proteome</keyword>
<comment type="caution">
    <text evidence="1">The sequence shown here is derived from an EMBL/GenBank/DDBJ whole genome shotgun (WGS) entry which is preliminary data.</text>
</comment>
<evidence type="ECO:0000313" key="1">
    <source>
        <dbReference type="EMBL" id="MBZ4037595.1"/>
    </source>
</evidence>
<gene>
    <name evidence="1" type="ORF">K6T82_22730</name>
</gene>